<protein>
    <submittedName>
        <fullName evidence="2">Uncharacterized protein</fullName>
    </submittedName>
</protein>
<dbReference type="AlphaFoldDB" id="M5CEZ3"/>
<dbReference type="HOGENOM" id="CLU_2348151_0_0_1"/>
<proteinExistence type="predicted"/>
<dbReference type="Proteomes" id="UP000012065">
    <property type="component" value="Unassembled WGS sequence"/>
</dbReference>
<accession>M5CEZ3</accession>
<name>M5CEZ3_THACB</name>
<evidence type="ECO:0000313" key="2">
    <source>
        <dbReference type="EMBL" id="CCO34517.1"/>
    </source>
</evidence>
<evidence type="ECO:0000313" key="3">
    <source>
        <dbReference type="Proteomes" id="UP000012065"/>
    </source>
</evidence>
<feature type="compositionally biased region" description="Polar residues" evidence="1">
    <location>
        <begin position="1"/>
        <end position="10"/>
    </location>
</feature>
<organism evidence="2 3">
    <name type="scientific">Thanatephorus cucumeris (strain AG1-IB / isolate 7/3/14)</name>
    <name type="common">Lettuce bottom rot fungus</name>
    <name type="synonym">Rhizoctonia solani</name>
    <dbReference type="NCBI Taxonomy" id="1108050"/>
    <lineage>
        <taxon>Eukaryota</taxon>
        <taxon>Fungi</taxon>
        <taxon>Dikarya</taxon>
        <taxon>Basidiomycota</taxon>
        <taxon>Agaricomycotina</taxon>
        <taxon>Agaricomycetes</taxon>
        <taxon>Cantharellales</taxon>
        <taxon>Ceratobasidiaceae</taxon>
        <taxon>Rhizoctonia</taxon>
        <taxon>Rhizoctonia solani AG-1</taxon>
    </lineage>
</organism>
<feature type="compositionally biased region" description="Basic residues" evidence="1">
    <location>
        <begin position="70"/>
        <end position="82"/>
    </location>
</feature>
<gene>
    <name evidence="2" type="ORF">BN14_08619</name>
</gene>
<feature type="compositionally biased region" description="Low complexity" evidence="1">
    <location>
        <begin position="24"/>
        <end position="40"/>
    </location>
</feature>
<evidence type="ECO:0000256" key="1">
    <source>
        <dbReference type="SAM" id="MobiDB-lite"/>
    </source>
</evidence>
<comment type="caution">
    <text evidence="2">The sequence shown here is derived from an EMBL/GenBank/DDBJ whole genome shotgun (WGS) entry which is preliminary data.</text>
</comment>
<sequence length="97" mass="10556">MNSKSGTQTEWVFVSVDKPPPVPGTGTDSSTSSPQPQTQSIKPETLPPPETERKGSFKRWFGVGGAKPQAKPKPKAKQRRRGGLNQAIRSSKRLTID</sequence>
<feature type="region of interest" description="Disordered" evidence="1">
    <location>
        <begin position="1"/>
        <end position="97"/>
    </location>
</feature>
<dbReference type="EMBL" id="CAOJ01013216">
    <property type="protein sequence ID" value="CCO34517.1"/>
    <property type="molecule type" value="Genomic_DNA"/>
</dbReference>
<reference evidence="2 3" key="1">
    <citation type="journal article" date="2013" name="J. Biotechnol.">
        <title>Establishment and interpretation of the genome sequence of the phytopathogenic fungus Rhizoctonia solani AG1-IB isolate 7/3/14.</title>
        <authorList>
            <person name="Wibberg D.W."/>
            <person name="Jelonek L.J."/>
            <person name="Rupp O.R."/>
            <person name="Hennig M.H."/>
            <person name="Eikmeyer F.E."/>
            <person name="Goesmann A.G."/>
            <person name="Hartmann A.H."/>
            <person name="Borriss R.B."/>
            <person name="Grosch R.G."/>
            <person name="Puehler A.P."/>
            <person name="Schlueter A.S."/>
        </authorList>
    </citation>
    <scope>NUCLEOTIDE SEQUENCE [LARGE SCALE GENOMIC DNA]</scope>
    <source>
        <strain evidence="3">AG1-IB / isolate 7/3/14</strain>
    </source>
</reference>